<organism evidence="1 2">
    <name type="scientific">Sinosporangium siamense</name>
    <dbReference type="NCBI Taxonomy" id="1367973"/>
    <lineage>
        <taxon>Bacteria</taxon>
        <taxon>Bacillati</taxon>
        <taxon>Actinomycetota</taxon>
        <taxon>Actinomycetes</taxon>
        <taxon>Streptosporangiales</taxon>
        <taxon>Streptosporangiaceae</taxon>
        <taxon>Sinosporangium</taxon>
    </lineage>
</organism>
<name>A0A919RDZ4_9ACTN</name>
<dbReference type="RefSeq" id="WP_204024409.1">
    <property type="nucleotide sequence ID" value="NZ_BOOW01000013.1"/>
</dbReference>
<dbReference type="AlphaFoldDB" id="A0A919RDZ4"/>
<gene>
    <name evidence="1" type="ORF">Ssi02_21880</name>
</gene>
<evidence type="ECO:0000313" key="1">
    <source>
        <dbReference type="EMBL" id="GII91957.1"/>
    </source>
</evidence>
<reference evidence="1" key="1">
    <citation type="submission" date="2021-01" db="EMBL/GenBank/DDBJ databases">
        <title>Whole genome shotgun sequence of Sinosporangium siamense NBRC 109515.</title>
        <authorList>
            <person name="Komaki H."/>
            <person name="Tamura T."/>
        </authorList>
    </citation>
    <scope>NUCLEOTIDE SEQUENCE</scope>
    <source>
        <strain evidence="1">NBRC 109515</strain>
    </source>
</reference>
<dbReference type="EMBL" id="BOOW01000013">
    <property type="protein sequence ID" value="GII91957.1"/>
    <property type="molecule type" value="Genomic_DNA"/>
</dbReference>
<proteinExistence type="predicted"/>
<dbReference type="Proteomes" id="UP000606172">
    <property type="component" value="Unassembled WGS sequence"/>
</dbReference>
<protein>
    <submittedName>
        <fullName evidence="1">Uncharacterized protein</fullName>
    </submittedName>
</protein>
<evidence type="ECO:0000313" key="2">
    <source>
        <dbReference type="Proteomes" id="UP000606172"/>
    </source>
</evidence>
<comment type="caution">
    <text evidence="1">The sequence shown here is derived from an EMBL/GenBank/DDBJ whole genome shotgun (WGS) entry which is preliminary data.</text>
</comment>
<keyword evidence="2" id="KW-1185">Reference proteome</keyword>
<accession>A0A919RDZ4</accession>
<sequence>MPKLRAGSETPVPQSPLSDTWAALAVYAEALRRWQVPVRLDGSGDCLWVYSLLSGSPEGVVTLVATPKGPAFLFSPFGDRFDRMVPVWLLPVLTAFDPISVPGVLPYGRGSL</sequence>